<reference evidence="3" key="1">
    <citation type="journal article" date="2019" name="Int. J. Syst. Evol. Microbiol.">
        <title>The Global Catalogue of Microorganisms (GCM) 10K type strain sequencing project: providing services to taxonomists for standard genome sequencing and annotation.</title>
        <authorList>
            <consortium name="The Broad Institute Genomics Platform"/>
            <consortium name="The Broad Institute Genome Sequencing Center for Infectious Disease"/>
            <person name="Wu L."/>
            <person name="Ma J."/>
        </authorList>
    </citation>
    <scope>NUCLEOTIDE SEQUENCE [LARGE SCALE GENOMIC DNA]</scope>
    <source>
        <strain evidence="3">CECT 8289</strain>
    </source>
</reference>
<dbReference type="Proteomes" id="UP001595907">
    <property type="component" value="Unassembled WGS sequence"/>
</dbReference>
<evidence type="ECO:0000256" key="1">
    <source>
        <dbReference type="SAM" id="SignalP"/>
    </source>
</evidence>
<evidence type="ECO:0000313" key="2">
    <source>
        <dbReference type="EMBL" id="MFC4261489.1"/>
    </source>
</evidence>
<accession>A0ABV8QMY9</accession>
<dbReference type="InterPro" id="IPR002816">
    <property type="entry name" value="TraB/PrgY/GumN_fam"/>
</dbReference>
<protein>
    <submittedName>
        <fullName evidence="2">TraB/GumN family protein</fullName>
    </submittedName>
</protein>
<dbReference type="InterPro" id="IPR047111">
    <property type="entry name" value="YbaP-like"/>
</dbReference>
<feature type="chain" id="PRO_5045809667" evidence="1">
    <location>
        <begin position="19"/>
        <end position="297"/>
    </location>
</feature>
<keyword evidence="1" id="KW-0732">Signal</keyword>
<proteinExistence type="predicted"/>
<evidence type="ECO:0000313" key="3">
    <source>
        <dbReference type="Proteomes" id="UP001595907"/>
    </source>
</evidence>
<dbReference type="PROSITE" id="PS51257">
    <property type="entry name" value="PROKAR_LIPOPROTEIN"/>
    <property type="match status" value="1"/>
</dbReference>
<gene>
    <name evidence="2" type="ORF">ACFOWM_01245</name>
</gene>
<dbReference type="RefSeq" id="WP_379705927.1">
    <property type="nucleotide sequence ID" value="NZ_JBHSCZ010000001.1"/>
</dbReference>
<organism evidence="2 3">
    <name type="scientific">Ferruginibacter yonginensis</name>
    <dbReference type="NCBI Taxonomy" id="1310416"/>
    <lineage>
        <taxon>Bacteria</taxon>
        <taxon>Pseudomonadati</taxon>
        <taxon>Bacteroidota</taxon>
        <taxon>Chitinophagia</taxon>
        <taxon>Chitinophagales</taxon>
        <taxon>Chitinophagaceae</taxon>
        <taxon>Ferruginibacter</taxon>
    </lineage>
</organism>
<dbReference type="EMBL" id="JBHSCZ010000001">
    <property type="protein sequence ID" value="MFC4261489.1"/>
    <property type="molecule type" value="Genomic_DNA"/>
</dbReference>
<sequence length="297" mass="33571">MKPIVVCFFAIIMLSCKAQQQPIQLPVNKDDNTLLWQISGKNITTPSYLFGTFHILCKDDILLSNHLKTALQNSATVYFEMDLDDPANTMGGIFFMNMKDGKKLTDFYTPTEYEKLSNFFKDSLKISLTSLQKMKPMMLEAMLFPKMMPCKTTSGVELVLMDMAKKANKEIKGFETIAFQSAMFDSIPYAEQAKSLLKDIDSLNNYKTMLNNMITVYKNQSVGALMKIMNDTSSNNVLANNDAFLKNRNINWVKQLQQILPKENIFMAVGAAHLFGEDGLIALLKKEGYTVTPLLNK</sequence>
<dbReference type="Pfam" id="PF01963">
    <property type="entry name" value="TraB_PrgY_gumN"/>
    <property type="match status" value="1"/>
</dbReference>
<dbReference type="PANTHER" id="PTHR40590">
    <property type="entry name" value="CYTOPLASMIC PROTEIN-RELATED"/>
    <property type="match status" value="1"/>
</dbReference>
<name>A0ABV8QMY9_9BACT</name>
<keyword evidence="3" id="KW-1185">Reference proteome</keyword>
<dbReference type="CDD" id="cd14789">
    <property type="entry name" value="Tiki"/>
    <property type="match status" value="1"/>
</dbReference>
<dbReference type="PANTHER" id="PTHR40590:SF1">
    <property type="entry name" value="CYTOPLASMIC PROTEIN"/>
    <property type="match status" value="1"/>
</dbReference>
<comment type="caution">
    <text evidence="2">The sequence shown here is derived from an EMBL/GenBank/DDBJ whole genome shotgun (WGS) entry which is preliminary data.</text>
</comment>
<feature type="signal peptide" evidence="1">
    <location>
        <begin position="1"/>
        <end position="18"/>
    </location>
</feature>